<evidence type="ECO:0000256" key="1">
    <source>
        <dbReference type="SAM" id="Phobius"/>
    </source>
</evidence>
<accession>A0ABV7NGI1</accession>
<feature type="transmembrane region" description="Helical" evidence="1">
    <location>
        <begin position="208"/>
        <end position="229"/>
    </location>
</feature>
<reference evidence="3" key="1">
    <citation type="journal article" date="2019" name="Int. J. Syst. Evol. Microbiol.">
        <title>The Global Catalogue of Microorganisms (GCM) 10K type strain sequencing project: providing services to taxonomists for standard genome sequencing and annotation.</title>
        <authorList>
            <consortium name="The Broad Institute Genomics Platform"/>
            <consortium name="The Broad Institute Genome Sequencing Center for Infectious Disease"/>
            <person name="Wu L."/>
            <person name="Ma J."/>
        </authorList>
    </citation>
    <scope>NUCLEOTIDE SEQUENCE [LARGE SCALE GENOMIC DNA]</scope>
    <source>
        <strain evidence="3">CCM 7491</strain>
    </source>
</reference>
<comment type="caution">
    <text evidence="2">The sequence shown here is derived from an EMBL/GenBank/DDBJ whole genome shotgun (WGS) entry which is preliminary data.</text>
</comment>
<dbReference type="PANTHER" id="PTHR18640">
    <property type="entry name" value="SOLUTE CARRIER FAMILY 10 MEMBER 7"/>
    <property type="match status" value="1"/>
</dbReference>
<gene>
    <name evidence="2" type="ORF">ACFOKF_11720</name>
</gene>
<dbReference type="InterPro" id="IPR016833">
    <property type="entry name" value="Put_Na-Bile_cotransptr"/>
</dbReference>
<feature type="transmembrane region" description="Helical" evidence="1">
    <location>
        <begin position="73"/>
        <end position="94"/>
    </location>
</feature>
<evidence type="ECO:0000313" key="3">
    <source>
        <dbReference type="Proteomes" id="UP001595681"/>
    </source>
</evidence>
<dbReference type="PIRSF" id="PIRSF026166">
    <property type="entry name" value="UCP026166"/>
    <property type="match status" value="1"/>
</dbReference>
<evidence type="ECO:0000313" key="2">
    <source>
        <dbReference type="EMBL" id="MFC3441838.1"/>
    </source>
</evidence>
<sequence length="381" mass="39786">MTRPSPLSLRIDPFLLWLVATVGCASLLPAEGQTAAAVDILADCAIALLFFLHGAKLSRDAIRQGAGNWRLHLLVFGSTYILFPVVGITLTLLLRGWIDPVLASGLLYLTLLPSTVQSSIAFTAIAGGNVAAAVCSASLSNLIGIVLTPLWVALALHVGGSGGSAALHSVQSIALQLLLPFIAGHLLRPLIGGFIDRNKGILAPVDRGSILLVVYSAFSAAVVGGIWTQVGFGDLLILLLLSSLILAIVMGANIGVARLFSLPREDAIVLLFCGSKKSLVSGVPMAGALFPAAQVGPLILPLMIFHQLQLFLCAALAMRFRRQEESIVPSSLPRTEAEISRAAAEIDLPIDPACMPGVVANMALLDHHVGIMLASDGKDAA</sequence>
<feature type="transmembrane region" description="Helical" evidence="1">
    <location>
        <begin position="268"/>
        <end position="292"/>
    </location>
</feature>
<feature type="transmembrane region" description="Helical" evidence="1">
    <location>
        <begin position="7"/>
        <end position="28"/>
    </location>
</feature>
<keyword evidence="1" id="KW-1133">Transmembrane helix</keyword>
<dbReference type="Gene3D" id="1.20.1530.20">
    <property type="match status" value="1"/>
</dbReference>
<dbReference type="EMBL" id="JBHRVU010000004">
    <property type="protein sequence ID" value="MFC3441838.1"/>
    <property type="molecule type" value="Genomic_DNA"/>
</dbReference>
<feature type="transmembrane region" description="Helical" evidence="1">
    <location>
        <begin position="106"/>
        <end position="127"/>
    </location>
</feature>
<organism evidence="2 3">
    <name type="scientific">Sphingobium rhizovicinum</name>
    <dbReference type="NCBI Taxonomy" id="432308"/>
    <lineage>
        <taxon>Bacteria</taxon>
        <taxon>Pseudomonadati</taxon>
        <taxon>Pseudomonadota</taxon>
        <taxon>Alphaproteobacteria</taxon>
        <taxon>Sphingomonadales</taxon>
        <taxon>Sphingomonadaceae</taxon>
        <taxon>Sphingobium</taxon>
    </lineage>
</organism>
<feature type="transmembrane region" description="Helical" evidence="1">
    <location>
        <begin position="139"/>
        <end position="159"/>
    </location>
</feature>
<protein>
    <submittedName>
        <fullName evidence="2">Bile acid:sodium symporter</fullName>
    </submittedName>
</protein>
<dbReference type="Pfam" id="PF13593">
    <property type="entry name" value="SBF_like"/>
    <property type="match status" value="1"/>
</dbReference>
<dbReference type="PANTHER" id="PTHR18640:SF5">
    <property type="entry name" value="SODIUM_BILE ACID COTRANSPORTER 7"/>
    <property type="match status" value="1"/>
</dbReference>
<dbReference type="InterPro" id="IPR038770">
    <property type="entry name" value="Na+/solute_symporter_sf"/>
</dbReference>
<keyword evidence="3" id="KW-1185">Reference proteome</keyword>
<feature type="transmembrane region" description="Helical" evidence="1">
    <location>
        <begin position="34"/>
        <end position="52"/>
    </location>
</feature>
<keyword evidence="1" id="KW-0812">Transmembrane</keyword>
<feature type="transmembrane region" description="Helical" evidence="1">
    <location>
        <begin position="235"/>
        <end position="256"/>
    </location>
</feature>
<keyword evidence="1" id="KW-0472">Membrane</keyword>
<name>A0ABV7NGI1_9SPHN</name>
<feature type="transmembrane region" description="Helical" evidence="1">
    <location>
        <begin position="165"/>
        <end position="187"/>
    </location>
</feature>
<dbReference type="RefSeq" id="WP_380795820.1">
    <property type="nucleotide sequence ID" value="NZ_JBHRVU010000004.1"/>
</dbReference>
<dbReference type="Proteomes" id="UP001595681">
    <property type="component" value="Unassembled WGS sequence"/>
</dbReference>
<dbReference type="PROSITE" id="PS51257">
    <property type="entry name" value="PROKAR_LIPOPROTEIN"/>
    <property type="match status" value="1"/>
</dbReference>
<proteinExistence type="predicted"/>